<dbReference type="GeneID" id="10445913"/>
<comment type="cofactor">
    <cofactor evidence="2">
        <name>Mg(2+)</name>
        <dbReference type="ChEBI" id="CHEBI:18420"/>
    </cofactor>
</comment>
<evidence type="ECO:0000256" key="23">
    <source>
        <dbReference type="ARBA" id="ARBA00049360"/>
    </source>
</evidence>
<keyword evidence="27" id="KW-1185">Reference proteome</keyword>
<keyword evidence="20" id="KW-0511">Multifunctional enzyme</keyword>
<dbReference type="Pfam" id="PF00910">
    <property type="entry name" value="RNA_helicase"/>
    <property type="match status" value="1"/>
</dbReference>
<evidence type="ECO:0000313" key="27">
    <source>
        <dbReference type="Proteomes" id="UP000106725"/>
    </source>
</evidence>
<evidence type="ECO:0000256" key="15">
    <source>
        <dbReference type="ARBA" id="ARBA00022801"/>
    </source>
</evidence>
<dbReference type="GO" id="GO:0003724">
    <property type="term" value="F:RNA helicase activity"/>
    <property type="evidence" value="ECO:0007669"/>
    <property type="project" value="InterPro"/>
</dbReference>
<evidence type="ECO:0000256" key="2">
    <source>
        <dbReference type="ARBA" id="ARBA00001946"/>
    </source>
</evidence>
<evidence type="ECO:0000256" key="6">
    <source>
        <dbReference type="ARBA" id="ARBA00014531"/>
    </source>
</evidence>
<dbReference type="GO" id="GO:0016787">
    <property type="term" value="F:hydrolase activity"/>
    <property type="evidence" value="ECO:0007669"/>
    <property type="project" value="UniProtKB-KW"/>
</dbReference>
<dbReference type="Pfam" id="PF02407">
    <property type="entry name" value="Viral_Rep"/>
    <property type="match status" value="1"/>
</dbReference>
<dbReference type="OrthoDB" id="9195at10239"/>
<evidence type="ECO:0000256" key="22">
    <source>
        <dbReference type="ARBA" id="ARBA00032243"/>
    </source>
</evidence>
<protein>
    <recommendedName>
        <fullName evidence="6">Replication-associated protein</fullName>
    </recommendedName>
    <alternativeName>
        <fullName evidence="21">ATP-dependent helicase Rep</fullName>
    </alternativeName>
    <alternativeName>
        <fullName evidence="22">RepP</fullName>
    </alternativeName>
</protein>
<dbReference type="EMBL" id="GU799606">
    <property type="protein sequence ID" value="ADG27890.1"/>
    <property type="molecule type" value="Genomic_DNA"/>
</dbReference>
<dbReference type="KEGG" id="vg:10445913"/>
<dbReference type="Proteomes" id="UP000106725">
    <property type="component" value="Segment"/>
</dbReference>
<evidence type="ECO:0000256" key="16">
    <source>
        <dbReference type="ARBA" id="ARBA00022806"/>
    </source>
</evidence>
<keyword evidence="9" id="KW-0548">Nucleotidyltransferase</keyword>
<keyword evidence="12" id="KW-0479">Metal-binding</keyword>
<feature type="region of interest" description="Disordered" evidence="24">
    <location>
        <begin position="1"/>
        <end position="24"/>
    </location>
</feature>
<feature type="domain" description="CRESS-DNA virus Rep endonuclease" evidence="25">
    <location>
        <begin position="22"/>
        <end position="121"/>
    </location>
</feature>
<dbReference type="InterPro" id="IPR027417">
    <property type="entry name" value="P-loop_NTPase"/>
</dbReference>
<dbReference type="GO" id="GO:0006260">
    <property type="term" value="P:DNA replication"/>
    <property type="evidence" value="ECO:0007669"/>
    <property type="project" value="UniProtKB-KW"/>
</dbReference>
<dbReference type="SUPFAM" id="SSF52540">
    <property type="entry name" value="P-loop containing nucleoside triphosphate hydrolases"/>
    <property type="match status" value="1"/>
</dbReference>
<keyword evidence="19" id="KW-0238">DNA-binding</keyword>
<comment type="catalytic activity">
    <reaction evidence="23">
        <text>ATP + H2O = ADP + phosphate + H(+)</text>
        <dbReference type="Rhea" id="RHEA:13065"/>
        <dbReference type="ChEBI" id="CHEBI:15377"/>
        <dbReference type="ChEBI" id="CHEBI:15378"/>
        <dbReference type="ChEBI" id="CHEBI:30616"/>
        <dbReference type="ChEBI" id="CHEBI:43474"/>
        <dbReference type="ChEBI" id="CHEBI:456216"/>
    </reaction>
</comment>
<sequence>MPKATSKTRHLQNPRQDAPRREQPVKRWCFTLNNPTAEERRHIQEIITADAVDFAVIGNEVGDSGTPHLQGFLNMKTKRRLGTMKKWFNARAHYEAAKGTDLQNDEYCTKGGDTYLRIGEPGKERCRNDLQKAIDVVKRSSGSMRAVAEACPATFIRYGRGLRDYANVMQYRKPRDFKTEVNVYVGDPGCGKSRKASELCAGTTVYYKPRGMWWDGYDGQENVIVDDFYGWMPCDELLRVFDRYPCKVPVKGAYVEFVSTNIYVTSNKHVWQWYKFEGFDPAAVMRRVNVYLVYDNAGERFVNLRESAMYDPVTMRYCY</sequence>
<name>F4YBZ7_9CIRC</name>
<evidence type="ECO:0000256" key="20">
    <source>
        <dbReference type="ARBA" id="ARBA00023268"/>
    </source>
</evidence>
<keyword evidence="17" id="KW-0067">ATP-binding</keyword>
<keyword evidence="8" id="KW-0808">Transferase</keyword>
<evidence type="ECO:0000256" key="9">
    <source>
        <dbReference type="ARBA" id="ARBA00022695"/>
    </source>
</evidence>
<evidence type="ECO:0000256" key="8">
    <source>
        <dbReference type="ARBA" id="ARBA00022679"/>
    </source>
</evidence>
<accession>F4YBZ7</accession>
<dbReference type="GO" id="GO:0003677">
    <property type="term" value="F:DNA binding"/>
    <property type="evidence" value="ECO:0007669"/>
    <property type="project" value="UniProtKB-KW"/>
</dbReference>
<keyword evidence="10" id="KW-0235">DNA replication</keyword>
<evidence type="ECO:0000256" key="17">
    <source>
        <dbReference type="ARBA" id="ARBA00022840"/>
    </source>
</evidence>
<dbReference type="GO" id="GO:0003723">
    <property type="term" value="F:RNA binding"/>
    <property type="evidence" value="ECO:0007669"/>
    <property type="project" value="InterPro"/>
</dbReference>
<dbReference type="InterPro" id="IPR049912">
    <property type="entry name" value="CRESS_DNA_REP"/>
</dbReference>
<evidence type="ECO:0000256" key="12">
    <source>
        <dbReference type="ARBA" id="ARBA00022723"/>
    </source>
</evidence>
<comment type="similarity">
    <text evidence="4">Belongs to the nanoviruses/circoviruses replication-associated protein family.</text>
</comment>
<dbReference type="GO" id="GO:0004519">
    <property type="term" value="F:endonuclease activity"/>
    <property type="evidence" value="ECO:0007669"/>
    <property type="project" value="UniProtKB-KW"/>
</dbReference>
<keyword evidence="18" id="KW-0190">Covalent protein-DNA linkage</keyword>
<dbReference type="SMR" id="F4YBZ7"/>
<dbReference type="RefSeq" id="YP_004376332.1">
    <property type="nucleotide sequence ID" value="NC_015399.1"/>
</dbReference>
<dbReference type="Gene3D" id="3.40.1310.20">
    <property type="match status" value="1"/>
</dbReference>
<evidence type="ECO:0000256" key="14">
    <source>
        <dbReference type="ARBA" id="ARBA00022759"/>
    </source>
</evidence>
<keyword evidence="13" id="KW-0547">Nucleotide-binding</keyword>
<evidence type="ECO:0000256" key="21">
    <source>
        <dbReference type="ARBA" id="ARBA00030754"/>
    </source>
</evidence>
<dbReference type="GO" id="GO:0016779">
    <property type="term" value="F:nucleotidyltransferase activity"/>
    <property type="evidence" value="ECO:0007669"/>
    <property type="project" value="UniProtKB-KW"/>
</dbReference>
<dbReference type="PROSITE" id="PS52020">
    <property type="entry name" value="CRESS_DNA_REP"/>
    <property type="match status" value="1"/>
</dbReference>
<evidence type="ECO:0000256" key="3">
    <source>
        <dbReference type="ARBA" id="ARBA00004147"/>
    </source>
</evidence>
<proteinExistence type="inferred from homology"/>
<comment type="cofactor">
    <cofactor evidence="1">
        <name>Mn(2+)</name>
        <dbReference type="ChEBI" id="CHEBI:29035"/>
    </cofactor>
</comment>
<evidence type="ECO:0000256" key="13">
    <source>
        <dbReference type="ARBA" id="ARBA00022741"/>
    </source>
</evidence>
<evidence type="ECO:0000256" key="1">
    <source>
        <dbReference type="ARBA" id="ARBA00001936"/>
    </source>
</evidence>
<comment type="subunit">
    <text evidence="5">Interacts with the capsid protein; this interaction relocates Rep into the nucleus.</text>
</comment>
<keyword evidence="16" id="KW-0347">Helicase</keyword>
<evidence type="ECO:0000259" key="25">
    <source>
        <dbReference type="PROSITE" id="PS52020"/>
    </source>
</evidence>
<keyword evidence="14" id="KW-0255">Endonuclease</keyword>
<evidence type="ECO:0000256" key="4">
    <source>
        <dbReference type="ARBA" id="ARBA00008545"/>
    </source>
</evidence>
<keyword evidence="11" id="KW-0540">Nuclease</keyword>
<dbReference type="InterPro" id="IPR000605">
    <property type="entry name" value="Helicase_SF3_ssDNA/RNA_vir"/>
</dbReference>
<evidence type="ECO:0000313" key="26">
    <source>
        <dbReference type="EMBL" id="ADG27890.1"/>
    </source>
</evidence>
<evidence type="ECO:0000256" key="5">
    <source>
        <dbReference type="ARBA" id="ARBA00011448"/>
    </source>
</evidence>
<evidence type="ECO:0000256" key="7">
    <source>
        <dbReference type="ARBA" id="ARBA00022562"/>
    </source>
</evidence>
<evidence type="ECO:0000256" key="10">
    <source>
        <dbReference type="ARBA" id="ARBA00022705"/>
    </source>
</evidence>
<organism evidence="26 27">
    <name type="scientific">Barbel circovirus</name>
    <dbReference type="NCBI Taxonomy" id="759938"/>
    <lineage>
        <taxon>Viruses</taxon>
        <taxon>Monodnaviria</taxon>
        <taxon>Shotokuvirae</taxon>
        <taxon>Cressdnaviricota</taxon>
        <taxon>Arfiviricetes</taxon>
        <taxon>Cirlivirales</taxon>
        <taxon>Circoviridae</taxon>
        <taxon>Circovirus</taxon>
        <taxon>Circovirus barbel</taxon>
    </lineage>
</organism>
<dbReference type="GO" id="GO:0046872">
    <property type="term" value="F:metal ion binding"/>
    <property type="evidence" value="ECO:0007669"/>
    <property type="project" value="UniProtKB-KW"/>
</dbReference>
<evidence type="ECO:0000256" key="24">
    <source>
        <dbReference type="SAM" id="MobiDB-lite"/>
    </source>
</evidence>
<dbReference type="GO" id="GO:0042025">
    <property type="term" value="C:host cell nucleus"/>
    <property type="evidence" value="ECO:0007669"/>
    <property type="project" value="UniProtKB-SubCell"/>
</dbReference>
<keyword evidence="7" id="KW-1048">Host nucleus</keyword>
<keyword evidence="15" id="KW-0378">Hydrolase</keyword>
<reference evidence="26 27" key="1">
    <citation type="journal article" date="2011" name="J. Gen. Virol.">
        <title>First detection and analysis of a fish circovirus.</title>
        <authorList>
            <person name="Lorincz M."/>
            <person name="Csagola A."/>
            <person name="Farkas S.L."/>
            <person name="Szekely C."/>
            <person name="Tuboly T."/>
        </authorList>
    </citation>
    <scope>NUCLEOTIDE SEQUENCE [LARGE SCALE GENOMIC DNA]</scope>
</reference>
<evidence type="ECO:0000256" key="19">
    <source>
        <dbReference type="ARBA" id="ARBA00023125"/>
    </source>
</evidence>
<evidence type="ECO:0000256" key="18">
    <source>
        <dbReference type="ARBA" id="ARBA00023124"/>
    </source>
</evidence>
<dbReference type="GO" id="GO:0005524">
    <property type="term" value="F:ATP binding"/>
    <property type="evidence" value="ECO:0007669"/>
    <property type="project" value="UniProtKB-KW"/>
</dbReference>
<evidence type="ECO:0000256" key="11">
    <source>
        <dbReference type="ARBA" id="ARBA00022722"/>
    </source>
</evidence>
<feature type="compositionally biased region" description="Basic residues" evidence="24">
    <location>
        <begin position="1"/>
        <end position="12"/>
    </location>
</feature>
<comment type="subcellular location">
    <subcellularLocation>
        <location evidence="3">Host nucleus</location>
    </subcellularLocation>
</comment>